<evidence type="ECO:0000313" key="2">
    <source>
        <dbReference type="EMBL" id="KAE9036220.1"/>
    </source>
</evidence>
<dbReference type="AlphaFoldDB" id="A0A6A3MSW2"/>
<dbReference type="EMBL" id="QXFV01000483">
    <property type="protein sequence ID" value="KAE9036220.1"/>
    <property type="molecule type" value="Genomic_DNA"/>
</dbReference>
<proteinExistence type="predicted"/>
<name>A0A6A3MSW2_9STRA</name>
<evidence type="ECO:0000313" key="3">
    <source>
        <dbReference type="Proteomes" id="UP000429607"/>
    </source>
</evidence>
<sequence>MADVDAKIAARDGGEVFPTLPIGQDSAPARQPRLRLRQLTDDEFKDAAAALETFAEDMASKIEDTDSWTSGEGYMGAIPGRLRELLQPYAMQPPRSRPPAPPATPATRNQREHRLDEALDDLEVTQQATPDNRTAEFARDETKCVARILRTASVETAVEEPPKTCSIPASALHEHFTAVNTPRINFLPGKACGEQFRATMADIGAPTERRDAFSAKLTVDEVEDQLVQAAANSSPGHDGVGYDVYKKFAAQLVPLLHAAFQF</sequence>
<gene>
    <name evidence="2" type="ORF">PR001_g8932</name>
</gene>
<feature type="region of interest" description="Disordered" evidence="1">
    <location>
        <begin position="91"/>
        <end position="111"/>
    </location>
</feature>
<accession>A0A6A3MSW2</accession>
<feature type="region of interest" description="Disordered" evidence="1">
    <location>
        <begin position="1"/>
        <end position="29"/>
    </location>
</feature>
<evidence type="ECO:0000256" key="1">
    <source>
        <dbReference type="SAM" id="MobiDB-lite"/>
    </source>
</evidence>
<organism evidence="2 3">
    <name type="scientific">Phytophthora rubi</name>
    <dbReference type="NCBI Taxonomy" id="129364"/>
    <lineage>
        <taxon>Eukaryota</taxon>
        <taxon>Sar</taxon>
        <taxon>Stramenopiles</taxon>
        <taxon>Oomycota</taxon>
        <taxon>Peronosporomycetes</taxon>
        <taxon>Peronosporales</taxon>
        <taxon>Peronosporaceae</taxon>
        <taxon>Phytophthora</taxon>
    </lineage>
</organism>
<reference evidence="2 3" key="1">
    <citation type="submission" date="2018-09" db="EMBL/GenBank/DDBJ databases">
        <title>Genomic investigation of the strawberry pathogen Phytophthora fragariae indicates pathogenicity is determined by transcriptional variation in three key races.</title>
        <authorList>
            <person name="Adams T.M."/>
            <person name="Armitage A.D."/>
            <person name="Sobczyk M.K."/>
            <person name="Bates H.J."/>
            <person name="Dunwell J.M."/>
            <person name="Nellist C.F."/>
            <person name="Harrison R.J."/>
        </authorList>
    </citation>
    <scope>NUCLEOTIDE SEQUENCE [LARGE SCALE GENOMIC DNA]</scope>
    <source>
        <strain evidence="2 3">SCRP249</strain>
    </source>
</reference>
<feature type="compositionally biased region" description="Pro residues" evidence="1">
    <location>
        <begin position="95"/>
        <end position="104"/>
    </location>
</feature>
<feature type="compositionally biased region" description="Basic and acidic residues" evidence="1">
    <location>
        <begin position="1"/>
        <end position="14"/>
    </location>
</feature>
<dbReference type="Proteomes" id="UP000429607">
    <property type="component" value="Unassembled WGS sequence"/>
</dbReference>
<protein>
    <submittedName>
        <fullName evidence="2">Uncharacterized protein</fullName>
    </submittedName>
</protein>
<comment type="caution">
    <text evidence="2">The sequence shown here is derived from an EMBL/GenBank/DDBJ whole genome shotgun (WGS) entry which is preliminary data.</text>
</comment>